<evidence type="ECO:0000313" key="3">
    <source>
        <dbReference type="Proteomes" id="UP000473278"/>
    </source>
</evidence>
<reference evidence="2 3" key="1">
    <citation type="submission" date="2020-02" db="EMBL/GenBank/DDBJ databases">
        <title>Balneolaceae bacterium YR4-1, complete genome.</title>
        <authorList>
            <person name="Li Y."/>
            <person name="Wu S."/>
        </authorList>
    </citation>
    <scope>NUCLEOTIDE SEQUENCE [LARGE SCALE GENOMIC DNA]</scope>
    <source>
        <strain evidence="2 3">YR4-1</strain>
    </source>
</reference>
<dbReference type="Gene3D" id="1.20.5.340">
    <property type="match status" value="1"/>
</dbReference>
<dbReference type="EMBL" id="JAALLT010000002">
    <property type="protein sequence ID" value="NGP76598.1"/>
    <property type="molecule type" value="Genomic_DNA"/>
</dbReference>
<name>A0A6M1SWQ0_9BACT</name>
<dbReference type="RefSeq" id="WP_165141077.1">
    <property type="nucleotide sequence ID" value="NZ_JAALLT010000002.1"/>
</dbReference>
<evidence type="ECO:0000313" key="2">
    <source>
        <dbReference type="EMBL" id="NGP76598.1"/>
    </source>
</evidence>
<protein>
    <submittedName>
        <fullName evidence="2">Uncharacterized protein</fullName>
    </submittedName>
</protein>
<keyword evidence="3" id="KW-1185">Reference proteome</keyword>
<proteinExistence type="predicted"/>
<accession>A0A6M1SWQ0</accession>
<keyword evidence="1" id="KW-0175">Coiled coil</keyword>
<dbReference type="Proteomes" id="UP000473278">
    <property type="component" value="Unassembled WGS sequence"/>
</dbReference>
<dbReference type="AlphaFoldDB" id="A0A6M1SWQ0"/>
<organism evidence="2 3">
    <name type="scientific">Halalkalibaculum roseum</name>
    <dbReference type="NCBI Taxonomy" id="2709311"/>
    <lineage>
        <taxon>Bacteria</taxon>
        <taxon>Pseudomonadati</taxon>
        <taxon>Balneolota</taxon>
        <taxon>Balneolia</taxon>
        <taxon>Balneolales</taxon>
        <taxon>Balneolaceae</taxon>
        <taxon>Halalkalibaculum</taxon>
    </lineage>
</organism>
<gene>
    <name evidence="2" type="ORF">G3570_08135</name>
</gene>
<feature type="coiled-coil region" evidence="1">
    <location>
        <begin position="9"/>
        <end position="53"/>
    </location>
</feature>
<evidence type="ECO:0000256" key="1">
    <source>
        <dbReference type="SAM" id="Coils"/>
    </source>
</evidence>
<comment type="caution">
    <text evidence="2">The sequence shown here is derived from an EMBL/GenBank/DDBJ whole genome shotgun (WGS) entry which is preliminary data.</text>
</comment>
<sequence length="85" mass="9875">MLSNDSPHNEQFQRLLDQIRDEVDSLKNQVKSLKKENSQLKDQIKEIQEGQTDIYSAISETERMALRHQVLGLISKIDEHLEDGQ</sequence>